<organism evidence="6 7">
    <name type="scientific">Pseudochelatococcus contaminans</name>
    <dbReference type="NCBI Taxonomy" id="1538103"/>
    <lineage>
        <taxon>Bacteria</taxon>
        <taxon>Pseudomonadati</taxon>
        <taxon>Pseudomonadota</taxon>
        <taxon>Alphaproteobacteria</taxon>
        <taxon>Hyphomicrobiales</taxon>
        <taxon>Chelatococcaceae</taxon>
        <taxon>Pseudochelatococcus</taxon>
    </lineage>
</organism>
<feature type="chain" id="PRO_5030751982" evidence="4">
    <location>
        <begin position="34"/>
        <end position="545"/>
    </location>
</feature>
<reference evidence="6 7" key="1">
    <citation type="submission" date="2020-08" db="EMBL/GenBank/DDBJ databases">
        <title>Genomic Encyclopedia of Type Strains, Phase IV (KMG-IV): sequencing the most valuable type-strain genomes for metagenomic binning, comparative biology and taxonomic classification.</title>
        <authorList>
            <person name="Goeker M."/>
        </authorList>
    </citation>
    <scope>NUCLEOTIDE SEQUENCE [LARGE SCALE GENOMIC DNA]</scope>
    <source>
        <strain evidence="6 7">DSM 28760</strain>
    </source>
</reference>
<keyword evidence="3 4" id="KW-0732">Signal</keyword>
<dbReference type="InterPro" id="IPR000914">
    <property type="entry name" value="SBP_5_dom"/>
</dbReference>
<dbReference type="Pfam" id="PF00496">
    <property type="entry name" value="SBP_bac_5"/>
    <property type="match status" value="1"/>
</dbReference>
<dbReference type="PANTHER" id="PTHR30290">
    <property type="entry name" value="PERIPLASMIC BINDING COMPONENT OF ABC TRANSPORTER"/>
    <property type="match status" value="1"/>
</dbReference>
<evidence type="ECO:0000256" key="3">
    <source>
        <dbReference type="ARBA" id="ARBA00022729"/>
    </source>
</evidence>
<dbReference type="PIRSF" id="PIRSF002741">
    <property type="entry name" value="MppA"/>
    <property type="match status" value="1"/>
</dbReference>
<accession>A0A7W5Z5N7</accession>
<evidence type="ECO:0000256" key="4">
    <source>
        <dbReference type="SAM" id="SignalP"/>
    </source>
</evidence>
<feature type="domain" description="Solute-binding protein family 5" evidence="5">
    <location>
        <begin position="84"/>
        <end position="435"/>
    </location>
</feature>
<dbReference type="GO" id="GO:0015833">
    <property type="term" value="P:peptide transport"/>
    <property type="evidence" value="ECO:0007669"/>
    <property type="project" value="TreeGrafter"/>
</dbReference>
<dbReference type="GO" id="GO:1904680">
    <property type="term" value="F:peptide transmembrane transporter activity"/>
    <property type="evidence" value="ECO:0007669"/>
    <property type="project" value="TreeGrafter"/>
</dbReference>
<dbReference type="GO" id="GO:0043190">
    <property type="term" value="C:ATP-binding cassette (ABC) transporter complex"/>
    <property type="evidence" value="ECO:0007669"/>
    <property type="project" value="InterPro"/>
</dbReference>
<dbReference type="InterPro" id="IPR039424">
    <property type="entry name" value="SBP_5"/>
</dbReference>
<dbReference type="RefSeq" id="WP_183753459.1">
    <property type="nucleotide sequence ID" value="NZ_JACICC010000006.1"/>
</dbReference>
<dbReference type="EMBL" id="JACICC010000006">
    <property type="protein sequence ID" value="MBB3810464.1"/>
    <property type="molecule type" value="Genomic_DNA"/>
</dbReference>
<dbReference type="GO" id="GO:0030288">
    <property type="term" value="C:outer membrane-bounded periplasmic space"/>
    <property type="evidence" value="ECO:0007669"/>
    <property type="project" value="UniProtKB-ARBA"/>
</dbReference>
<evidence type="ECO:0000256" key="2">
    <source>
        <dbReference type="ARBA" id="ARBA00005695"/>
    </source>
</evidence>
<proteinExistence type="inferred from homology"/>
<comment type="similarity">
    <text evidence="2">Belongs to the bacterial solute-binding protein 5 family.</text>
</comment>
<evidence type="ECO:0000259" key="5">
    <source>
        <dbReference type="Pfam" id="PF00496"/>
    </source>
</evidence>
<protein>
    <submittedName>
        <fullName evidence="6">Peptide/nickel transport system substrate-binding protein</fullName>
    </submittedName>
</protein>
<dbReference type="SUPFAM" id="SSF53850">
    <property type="entry name" value="Periplasmic binding protein-like II"/>
    <property type="match status" value="1"/>
</dbReference>
<dbReference type="InterPro" id="IPR030678">
    <property type="entry name" value="Peptide/Ni-bd"/>
</dbReference>
<comment type="subcellular location">
    <subcellularLocation>
        <location evidence="1">Periplasm</location>
    </subcellularLocation>
</comment>
<evidence type="ECO:0000313" key="6">
    <source>
        <dbReference type="EMBL" id="MBB3810464.1"/>
    </source>
</evidence>
<gene>
    <name evidence="6" type="ORF">FHS81_002565</name>
</gene>
<dbReference type="AlphaFoldDB" id="A0A7W5Z5N7"/>
<dbReference type="Proteomes" id="UP000537592">
    <property type="component" value="Unassembled WGS sequence"/>
</dbReference>
<dbReference type="CDD" id="cd08492">
    <property type="entry name" value="PBP2_NikA_DppA_OppA_like_15"/>
    <property type="match status" value="1"/>
</dbReference>
<evidence type="ECO:0000313" key="7">
    <source>
        <dbReference type="Proteomes" id="UP000537592"/>
    </source>
</evidence>
<keyword evidence="7" id="KW-1185">Reference proteome</keyword>
<comment type="caution">
    <text evidence="6">The sequence shown here is derived from an EMBL/GenBank/DDBJ whole genome shotgun (WGS) entry which is preliminary data.</text>
</comment>
<feature type="signal peptide" evidence="4">
    <location>
        <begin position="1"/>
        <end position="33"/>
    </location>
</feature>
<sequence length="545" mass="59618">MQLNRRTFTKLLHGAIIAAAGLVSSAGLTALHAQDTKRNPGGEITFLLASLDSGWSLNEKVDIYTGQVWGQIADKLLHVNEKGEPTPWIAENWDVNDDYSSFVLHLKKGVTFSDGTPLDAAAVAANIDIWAKGDPERGIGRLGLFPSSTYTGTDVVDDHTVRVNFSTPTLSFLPTLGYHKTLLRSPASLNLKPEELGNLSKQIGSGPFVVESWREGDNVVLRKRPDYDWGPAAIDHSGPASLDKITFKVVKEAALRGSALEAGQADVALNIPPHELAGLRGKGLTVVAPPSLGFVSGFRVNTKAPHFSELAVRQAIQHGINRQEILDTVFTEDWGPAKSFLEANVPEAGDFSSLLTYDPEKSKRLLEEAGWVVGDDGIRTKDGQKLRFNLYASPWVSTSKQVDELIVQQLREIGVGVTLNVVDIATFNARVRNNDTVPLVEISRSFLDAGVAGRVLTDLHGGDNWFNYDQTNEKLNAFANAVDNADNYEKRAEILNDVQQHVLEQALFIPTTQLIQRLFVQSPKLKGDVYSGAAYPLYYGAWLEP</sequence>
<evidence type="ECO:0000256" key="1">
    <source>
        <dbReference type="ARBA" id="ARBA00004418"/>
    </source>
</evidence>
<name>A0A7W5Z5N7_9HYPH</name>
<dbReference type="Gene3D" id="3.10.105.10">
    <property type="entry name" value="Dipeptide-binding Protein, Domain 3"/>
    <property type="match status" value="1"/>
</dbReference>
<dbReference type="Gene3D" id="3.40.190.10">
    <property type="entry name" value="Periplasmic binding protein-like II"/>
    <property type="match status" value="1"/>
</dbReference>
<dbReference type="PANTHER" id="PTHR30290:SF38">
    <property type="entry name" value="D,D-DIPEPTIDE-BINDING PERIPLASMIC PROTEIN DDPA-RELATED"/>
    <property type="match status" value="1"/>
</dbReference>